<organism evidence="9 10">
    <name type="scientific">Kalanchoe fedtschenkoi</name>
    <name type="common">Lavender scallops</name>
    <name type="synonym">South American air plant</name>
    <dbReference type="NCBI Taxonomy" id="63787"/>
    <lineage>
        <taxon>Eukaryota</taxon>
        <taxon>Viridiplantae</taxon>
        <taxon>Streptophyta</taxon>
        <taxon>Embryophyta</taxon>
        <taxon>Tracheophyta</taxon>
        <taxon>Spermatophyta</taxon>
        <taxon>Magnoliopsida</taxon>
        <taxon>eudicotyledons</taxon>
        <taxon>Gunneridae</taxon>
        <taxon>Pentapetalae</taxon>
        <taxon>Saxifragales</taxon>
        <taxon>Crassulaceae</taxon>
        <taxon>Kalanchoe</taxon>
    </lineage>
</organism>
<dbReference type="SMART" id="SM00717">
    <property type="entry name" value="SANT"/>
    <property type="match status" value="2"/>
</dbReference>
<dbReference type="Pfam" id="PF13921">
    <property type="entry name" value="Myb_DNA-bind_6"/>
    <property type="match status" value="1"/>
</dbReference>
<dbReference type="EnsemblPlants" id="Kaladp0101s0274.1.v1.1">
    <property type="protein sequence ID" value="Kaladp0101s0274.1.v1.1"/>
    <property type="gene ID" value="Kaladp0101s0274.v1.1"/>
</dbReference>
<dbReference type="GO" id="GO:0048364">
    <property type="term" value="P:root development"/>
    <property type="evidence" value="ECO:0007669"/>
    <property type="project" value="UniProtKB-ARBA"/>
</dbReference>
<keyword evidence="3" id="KW-0238">DNA-binding</keyword>
<dbReference type="Gene3D" id="1.10.10.60">
    <property type="entry name" value="Homeodomain-like"/>
    <property type="match status" value="2"/>
</dbReference>
<accession>A0A7N0V5C9</accession>
<dbReference type="InterPro" id="IPR009057">
    <property type="entry name" value="Homeodomain-like_sf"/>
</dbReference>
<dbReference type="InterPro" id="IPR017930">
    <property type="entry name" value="Myb_dom"/>
</dbReference>
<dbReference type="PANTHER" id="PTHR45614:SF76">
    <property type="entry name" value="TRANSCRIPTION FACTOR MYB124"/>
    <property type="match status" value="1"/>
</dbReference>
<evidence type="ECO:0000256" key="5">
    <source>
        <dbReference type="ARBA" id="ARBA00063045"/>
    </source>
</evidence>
<comment type="subunit">
    <text evidence="5">Interacts with RBR1.</text>
</comment>
<sequence length="349" mass="39230">MKKRSDSNSTEGANKLKERHIVVWTQEEDDILREQIRIYGTDNSWAIVASEFSDKTTRQCRRRWYTYLNSDFKKGGWTPEEDALLCESQRKYGNKWTEIAKMVSGRTDNAVKNRFSTLCKKKAKREALAEEDSTSLSSVGKKRAWLKNQPHKTGTEENQVPYKKIRRIRISVPAESCNRGKLIPGDYPLGEHTQIIPDLCEESSGSSDYSTGSTLLSHVTEGTPTNQTMDISELNQDSGSEIRISLGQKESEESMTIFGSLSYQADGFQSSQEPTSEEVFSAESAVEFGSPLQVIPLFPDESAELPSPVFSESERNFLIKALGMETPHHPGTDQPQPQPVCKRVLLHSL</sequence>
<dbReference type="Gramene" id="Kaladp0101s0274.1.v1.1">
    <property type="protein sequence ID" value="Kaladp0101s0274.1.v1.1"/>
    <property type="gene ID" value="Kaladp0101s0274.v1.1"/>
</dbReference>
<dbReference type="EnsemblPlants" id="Kaladp0101s0274.15.v1.1">
    <property type="protein sequence ID" value="Kaladp0101s0274.15.v1.1"/>
    <property type="gene ID" value="Kaladp0101s0274.v1.1"/>
</dbReference>
<evidence type="ECO:0000259" key="7">
    <source>
        <dbReference type="PROSITE" id="PS50090"/>
    </source>
</evidence>
<dbReference type="Gramene" id="Kaladp0101s0274.14.v1.1">
    <property type="protein sequence ID" value="Kaladp0101s0274.14.v1.1"/>
    <property type="gene ID" value="Kaladp0101s0274.v1.1"/>
</dbReference>
<dbReference type="PROSITE" id="PS51294">
    <property type="entry name" value="HTH_MYB"/>
    <property type="match status" value="2"/>
</dbReference>
<evidence type="ECO:0000256" key="3">
    <source>
        <dbReference type="ARBA" id="ARBA00023125"/>
    </source>
</evidence>
<reference evidence="9" key="1">
    <citation type="submission" date="2021-01" db="UniProtKB">
        <authorList>
            <consortium name="EnsemblPlants"/>
        </authorList>
    </citation>
    <scope>IDENTIFICATION</scope>
</reference>
<dbReference type="GO" id="GO:0032875">
    <property type="term" value="P:regulation of DNA endoreduplication"/>
    <property type="evidence" value="ECO:0007669"/>
    <property type="project" value="UniProtKB-ARBA"/>
</dbReference>
<dbReference type="CDD" id="cd00167">
    <property type="entry name" value="SANT"/>
    <property type="match status" value="2"/>
</dbReference>
<dbReference type="GO" id="GO:0033993">
    <property type="term" value="P:response to lipid"/>
    <property type="evidence" value="ECO:0007669"/>
    <property type="project" value="UniProtKB-ARBA"/>
</dbReference>
<dbReference type="GO" id="GO:0005634">
    <property type="term" value="C:nucleus"/>
    <property type="evidence" value="ECO:0007669"/>
    <property type="project" value="UniProtKB-SubCell"/>
</dbReference>
<evidence type="ECO:0000313" key="10">
    <source>
        <dbReference type="Proteomes" id="UP000594263"/>
    </source>
</evidence>
<dbReference type="InterPro" id="IPR050560">
    <property type="entry name" value="MYB_TF"/>
</dbReference>
<dbReference type="GO" id="GO:0010376">
    <property type="term" value="P:stomatal complex formation"/>
    <property type="evidence" value="ECO:0007669"/>
    <property type="project" value="UniProtKB-ARBA"/>
</dbReference>
<proteinExistence type="predicted"/>
<evidence type="ECO:0000259" key="8">
    <source>
        <dbReference type="PROSITE" id="PS51294"/>
    </source>
</evidence>
<protein>
    <submittedName>
        <fullName evidence="9">Uncharacterized protein</fullName>
    </submittedName>
</protein>
<dbReference type="InterPro" id="IPR001005">
    <property type="entry name" value="SANT/Myb"/>
</dbReference>
<dbReference type="GO" id="GO:0000981">
    <property type="term" value="F:DNA-binding transcription factor activity, RNA polymerase II-specific"/>
    <property type="evidence" value="ECO:0007669"/>
    <property type="project" value="TreeGrafter"/>
</dbReference>
<feature type="domain" description="Myb-like" evidence="7">
    <location>
        <begin position="69"/>
        <end position="119"/>
    </location>
</feature>
<dbReference type="SUPFAM" id="SSF46689">
    <property type="entry name" value="Homeodomain-like"/>
    <property type="match status" value="1"/>
</dbReference>
<feature type="compositionally biased region" description="Polar residues" evidence="6">
    <location>
        <begin position="220"/>
        <end position="236"/>
    </location>
</feature>
<dbReference type="PROSITE" id="PS50090">
    <property type="entry name" value="MYB_LIKE"/>
    <property type="match status" value="2"/>
</dbReference>
<dbReference type="AlphaFoldDB" id="A0A7N0V5C9"/>
<name>A0A7N0V5C9_KALFE</name>
<dbReference type="GO" id="GO:1902806">
    <property type="term" value="P:regulation of cell cycle G1/S phase transition"/>
    <property type="evidence" value="ECO:0007669"/>
    <property type="project" value="UniProtKB-ARBA"/>
</dbReference>
<dbReference type="GO" id="GO:1901002">
    <property type="term" value="P:positive regulation of response to salt stress"/>
    <property type="evidence" value="ECO:0007669"/>
    <property type="project" value="UniProtKB-ARBA"/>
</dbReference>
<keyword evidence="4" id="KW-0539">Nucleus</keyword>
<dbReference type="GO" id="GO:0010444">
    <property type="term" value="P:guard mother cell differentiation"/>
    <property type="evidence" value="ECO:0007669"/>
    <property type="project" value="UniProtKB-ARBA"/>
</dbReference>
<dbReference type="GO" id="GO:1902584">
    <property type="term" value="P:positive regulation of response to water deprivation"/>
    <property type="evidence" value="ECO:0007669"/>
    <property type="project" value="UniProtKB-ARBA"/>
</dbReference>
<dbReference type="GO" id="GO:0010235">
    <property type="term" value="P:guard mother cell cytokinesis"/>
    <property type="evidence" value="ECO:0007669"/>
    <property type="project" value="UniProtKB-ARBA"/>
</dbReference>
<dbReference type="GO" id="GO:0009629">
    <property type="term" value="P:response to gravity"/>
    <property type="evidence" value="ECO:0007669"/>
    <property type="project" value="UniProtKB-ARBA"/>
</dbReference>
<keyword evidence="2" id="KW-0677">Repeat</keyword>
<dbReference type="GO" id="GO:0009554">
    <property type="term" value="P:megasporogenesis"/>
    <property type="evidence" value="ECO:0007669"/>
    <property type="project" value="UniProtKB-ARBA"/>
</dbReference>
<feature type="region of interest" description="Disordered" evidence="6">
    <location>
        <begin position="202"/>
        <end position="236"/>
    </location>
</feature>
<feature type="domain" description="Myb-like" evidence="7">
    <location>
        <begin position="24"/>
        <end position="68"/>
    </location>
</feature>
<dbReference type="FunFam" id="1.10.10.60:FF:000355">
    <property type="entry name" value="Transcription factor MYB124"/>
    <property type="match status" value="1"/>
</dbReference>
<evidence type="ECO:0000256" key="2">
    <source>
        <dbReference type="ARBA" id="ARBA00022737"/>
    </source>
</evidence>
<comment type="subcellular location">
    <subcellularLocation>
        <location evidence="1">Nucleus</location>
    </subcellularLocation>
</comment>
<feature type="domain" description="HTH myb-type" evidence="8">
    <location>
        <begin position="69"/>
        <end position="123"/>
    </location>
</feature>
<evidence type="ECO:0000256" key="1">
    <source>
        <dbReference type="ARBA" id="ARBA00004123"/>
    </source>
</evidence>
<feature type="compositionally biased region" description="Low complexity" evidence="6">
    <location>
        <begin position="203"/>
        <end position="217"/>
    </location>
</feature>
<feature type="domain" description="HTH myb-type" evidence="8">
    <location>
        <begin position="16"/>
        <end position="68"/>
    </location>
</feature>
<keyword evidence="10" id="KW-1185">Reference proteome</keyword>
<dbReference type="OMA" id="NWTHIAS"/>
<evidence type="ECO:0000256" key="6">
    <source>
        <dbReference type="SAM" id="MobiDB-lite"/>
    </source>
</evidence>
<dbReference type="GO" id="GO:2000037">
    <property type="term" value="P:regulation of stomatal complex patterning"/>
    <property type="evidence" value="ECO:0007669"/>
    <property type="project" value="UniProtKB-ARBA"/>
</dbReference>
<dbReference type="GO" id="GO:1901333">
    <property type="term" value="P:positive regulation of lateral root development"/>
    <property type="evidence" value="ECO:0007669"/>
    <property type="project" value="UniProtKB-ARBA"/>
</dbReference>
<evidence type="ECO:0000256" key="4">
    <source>
        <dbReference type="ARBA" id="ARBA00023242"/>
    </source>
</evidence>
<dbReference type="GO" id="GO:0050891">
    <property type="term" value="P:multicellular organismal-level water homeostasis"/>
    <property type="evidence" value="ECO:0007669"/>
    <property type="project" value="UniProtKB-ARBA"/>
</dbReference>
<dbReference type="Proteomes" id="UP000594263">
    <property type="component" value="Unplaced"/>
</dbReference>
<dbReference type="PANTHER" id="PTHR45614">
    <property type="entry name" value="MYB PROTEIN-RELATED"/>
    <property type="match status" value="1"/>
</dbReference>
<evidence type="ECO:0000313" key="9">
    <source>
        <dbReference type="EnsemblPlants" id="Kaladp0101s0274.14.v1.1"/>
    </source>
</evidence>
<dbReference type="GO" id="GO:0010052">
    <property type="term" value="P:guard cell differentiation"/>
    <property type="evidence" value="ECO:0007669"/>
    <property type="project" value="UniProtKB-ARBA"/>
</dbReference>
<dbReference type="GO" id="GO:0000978">
    <property type="term" value="F:RNA polymerase II cis-regulatory region sequence-specific DNA binding"/>
    <property type="evidence" value="ECO:0007669"/>
    <property type="project" value="TreeGrafter"/>
</dbReference>
<dbReference type="Gramene" id="Kaladp0101s0274.15.v1.1">
    <property type="protein sequence ID" value="Kaladp0101s0274.15.v1.1"/>
    <property type="gene ID" value="Kaladp0101s0274.v1.1"/>
</dbReference>
<dbReference type="EnsemblPlants" id="Kaladp0101s0274.14.v1.1">
    <property type="protein sequence ID" value="Kaladp0101s0274.14.v1.1"/>
    <property type="gene ID" value="Kaladp0101s0274.v1.1"/>
</dbReference>
<dbReference type="GO" id="GO:0009725">
    <property type="term" value="P:response to hormone"/>
    <property type="evidence" value="ECO:0007669"/>
    <property type="project" value="UniProtKB-ARBA"/>
</dbReference>